<dbReference type="InterPro" id="IPR017946">
    <property type="entry name" value="PLC-like_Pdiesterase_TIM-brl"/>
</dbReference>
<dbReference type="PROSITE" id="PS50007">
    <property type="entry name" value="PIPLC_X_DOMAIN"/>
    <property type="match status" value="1"/>
</dbReference>
<evidence type="ECO:0000313" key="13">
    <source>
        <dbReference type="Proteomes" id="UP000663864"/>
    </source>
</evidence>
<dbReference type="CDD" id="cd08558">
    <property type="entry name" value="PI-PLCc_eukaryota"/>
    <property type="match status" value="1"/>
</dbReference>
<evidence type="ECO:0000256" key="4">
    <source>
        <dbReference type="ARBA" id="ARBA00023224"/>
    </source>
</evidence>
<dbReference type="PANTHER" id="PTHR10336">
    <property type="entry name" value="PHOSPHOINOSITIDE-SPECIFIC PHOSPHOLIPASE C FAMILY PROTEIN"/>
    <property type="match status" value="1"/>
</dbReference>
<dbReference type="GO" id="GO:0004435">
    <property type="term" value="F:phosphatidylinositol-4,5-bisphosphate phospholipase C activity"/>
    <property type="evidence" value="ECO:0007669"/>
    <property type="project" value="UniProtKB-EC"/>
</dbReference>
<dbReference type="Proteomes" id="UP000663864">
    <property type="component" value="Unassembled WGS sequence"/>
</dbReference>
<dbReference type="InterPro" id="IPR035892">
    <property type="entry name" value="C2_domain_sf"/>
</dbReference>
<dbReference type="SMART" id="SM00054">
    <property type="entry name" value="EFh"/>
    <property type="match status" value="2"/>
</dbReference>
<feature type="domain" description="EF-hand" evidence="10">
    <location>
        <begin position="139"/>
        <end position="174"/>
    </location>
</feature>
<organism evidence="11 13">
    <name type="scientific">Rotaria sordida</name>
    <dbReference type="NCBI Taxonomy" id="392033"/>
    <lineage>
        <taxon>Eukaryota</taxon>
        <taxon>Metazoa</taxon>
        <taxon>Spiralia</taxon>
        <taxon>Gnathifera</taxon>
        <taxon>Rotifera</taxon>
        <taxon>Eurotatoria</taxon>
        <taxon>Bdelloidea</taxon>
        <taxon>Philodinida</taxon>
        <taxon>Philodinidae</taxon>
        <taxon>Rotaria</taxon>
    </lineage>
</organism>
<accession>A0A814HU89</accession>
<dbReference type="EMBL" id="CAJNOT010000540">
    <property type="protein sequence ID" value="CAF1015499.1"/>
    <property type="molecule type" value="Genomic_DNA"/>
</dbReference>
<dbReference type="InterPro" id="IPR011992">
    <property type="entry name" value="EF-hand-dom_pair"/>
</dbReference>
<dbReference type="GO" id="GO:0035556">
    <property type="term" value="P:intracellular signal transduction"/>
    <property type="evidence" value="ECO:0007669"/>
    <property type="project" value="InterPro"/>
</dbReference>
<dbReference type="GO" id="GO:0005509">
    <property type="term" value="F:calcium ion binding"/>
    <property type="evidence" value="ECO:0007669"/>
    <property type="project" value="InterPro"/>
</dbReference>
<name>A0A814HU89_9BILA</name>
<dbReference type="Pfam" id="PF00388">
    <property type="entry name" value="PI-PLC-X"/>
    <property type="match status" value="1"/>
</dbReference>
<evidence type="ECO:0000259" key="10">
    <source>
        <dbReference type="PROSITE" id="PS50222"/>
    </source>
</evidence>
<comment type="catalytic activity">
    <reaction evidence="5">
        <text>a 1,2-diacyl-sn-glycero-3-phospho-(1D-myo-inositol-4,5-bisphosphate) + H2O = 1D-myo-inositol 1,4,5-trisphosphate + a 1,2-diacyl-sn-glycerol + H(+)</text>
        <dbReference type="Rhea" id="RHEA:33179"/>
        <dbReference type="ChEBI" id="CHEBI:15377"/>
        <dbReference type="ChEBI" id="CHEBI:15378"/>
        <dbReference type="ChEBI" id="CHEBI:17815"/>
        <dbReference type="ChEBI" id="CHEBI:58456"/>
        <dbReference type="ChEBI" id="CHEBI:203600"/>
        <dbReference type="EC" id="3.1.4.11"/>
    </reaction>
    <physiologicalReaction direction="left-to-right" evidence="5">
        <dbReference type="Rhea" id="RHEA:33180"/>
    </physiologicalReaction>
</comment>
<proteinExistence type="predicted"/>
<dbReference type="PROSITE" id="PS50003">
    <property type="entry name" value="PH_DOMAIN"/>
    <property type="match status" value="1"/>
</dbReference>
<dbReference type="SMART" id="SM00149">
    <property type="entry name" value="PLCYc"/>
    <property type="match status" value="1"/>
</dbReference>
<evidence type="ECO:0000259" key="8">
    <source>
        <dbReference type="PROSITE" id="PS50004"/>
    </source>
</evidence>
<evidence type="ECO:0000256" key="3">
    <source>
        <dbReference type="ARBA" id="ARBA00023098"/>
    </source>
</evidence>
<dbReference type="Gene3D" id="3.20.20.190">
    <property type="entry name" value="Phosphatidylinositol (PI) phosphodiesterase"/>
    <property type="match status" value="1"/>
</dbReference>
<dbReference type="SUPFAM" id="SSF49562">
    <property type="entry name" value="C2 domain (Calcium/lipid-binding domain, CaLB)"/>
    <property type="match status" value="1"/>
</dbReference>
<dbReference type="Pfam" id="PF00168">
    <property type="entry name" value="C2"/>
    <property type="match status" value="1"/>
</dbReference>
<feature type="domain" description="PH" evidence="7">
    <location>
        <begin position="13"/>
        <end position="127"/>
    </location>
</feature>
<evidence type="ECO:0000256" key="1">
    <source>
        <dbReference type="ARBA" id="ARBA00012368"/>
    </source>
</evidence>
<dbReference type="PANTHER" id="PTHR10336:SF209">
    <property type="entry name" value="PHOSPHOINOSITIDE PHOSPHOLIPASE C"/>
    <property type="match status" value="1"/>
</dbReference>
<dbReference type="SUPFAM" id="SSF47473">
    <property type="entry name" value="EF-hand"/>
    <property type="match status" value="1"/>
</dbReference>
<dbReference type="Proteomes" id="UP000663836">
    <property type="component" value="Unassembled WGS sequence"/>
</dbReference>
<dbReference type="InterPro" id="IPR001849">
    <property type="entry name" value="PH_domain"/>
</dbReference>
<protein>
    <recommendedName>
        <fullName evidence="1 6">Phosphoinositide phospholipase C</fullName>
        <ecNumber evidence="1 6">3.1.4.11</ecNumber>
    </recommendedName>
</protein>
<sequence>MADSNDTIAELIHQLKSGAVLVKHKSSGKKYSRQFFLHEREGYITYDRSYKFHGKPRTYNLHDIDEVRTGFEAQTFDQLIKNHKLKSDDQDRAFSIIYDNHRKGVHCMAPDIKTRDAWVTGLQHLISQRSQKRQYHLIGEDNWILEFFHAADKNKSNTLSKKECRDLLVKCLNVEMSDNMFEQMFNKIKKTRNNALNPDEFLIFFKMLTRRKDLYEIMKQNVKYGYQQPMESISMDKNELLHFLRLTKNENTKHINNLDEVQKLLDEFELNAEFREKGVLGLDGFRNMLLSRNFDITESAYSRQIYQDMTRPICDYYINTSHNTYLFYSQVSGESNPEAYNRVLLMGCRAVEFDCYDGPDGKPIVKHAFTLVKPCPFESIIRRLQPNLFKASPYPVIFNIENHCSLPQQKQMAHILKTYLGDQLVTKHLPNRDPLIAPSPEDLKFKVLVRSVPRKSDEKFEEDEDNENSTWNPLRKNVEPELAELFLYFENVPYCDYGFAKANYSPYQSSSLAEKTFLKHAEKEPLDLILQTTWRLLRVYPDGLRQDSSNLDPISAWNFGVQMAALNYQTDDDRMALYYGKFRDNGCCGYILKPEYLINVEETRFNPLNTQINFDYPQTLTITIISGQFLPRSSAKSKDIPDPYVRISTHGLSCDQKVVKTQVVQNNGFDPVWNETFEFPIKFPQMCLIFFSVLDYDSMSADDRLAYFSAPVTMIQAGYRHITLRANNNDETHSTLFVYVDIQNHNN</sequence>
<evidence type="ECO:0000313" key="11">
    <source>
        <dbReference type="EMBL" id="CAF1015499.1"/>
    </source>
</evidence>
<keyword evidence="6" id="KW-0378">Hydrolase</keyword>
<dbReference type="InterPro" id="IPR002048">
    <property type="entry name" value="EF_hand_dom"/>
</dbReference>
<dbReference type="Pfam" id="PF00387">
    <property type="entry name" value="PI-PLC-Y"/>
    <property type="match status" value="1"/>
</dbReference>
<dbReference type="GO" id="GO:0016042">
    <property type="term" value="P:lipid catabolic process"/>
    <property type="evidence" value="ECO:0007669"/>
    <property type="project" value="UniProtKB-KW"/>
</dbReference>
<dbReference type="AlphaFoldDB" id="A0A814HU89"/>
<dbReference type="SUPFAM" id="SSF50729">
    <property type="entry name" value="PH domain-like"/>
    <property type="match status" value="1"/>
</dbReference>
<keyword evidence="2 6" id="KW-0442">Lipid degradation</keyword>
<keyword evidence="3 6" id="KW-0443">Lipid metabolism</keyword>
<dbReference type="EC" id="3.1.4.11" evidence="1 6"/>
<dbReference type="Gene3D" id="1.10.238.10">
    <property type="entry name" value="EF-hand"/>
    <property type="match status" value="2"/>
</dbReference>
<dbReference type="SMART" id="SM00148">
    <property type="entry name" value="PLCXc"/>
    <property type="match status" value="1"/>
</dbReference>
<dbReference type="Pfam" id="PF13499">
    <property type="entry name" value="EF-hand_7"/>
    <property type="match status" value="1"/>
</dbReference>
<gene>
    <name evidence="12" type="ORF">JBS370_LOCUS11722</name>
    <name evidence="11" type="ORF">ZHD862_LOCUS13260</name>
</gene>
<evidence type="ECO:0000313" key="12">
    <source>
        <dbReference type="EMBL" id="CAF3736295.1"/>
    </source>
</evidence>
<evidence type="ECO:0000259" key="7">
    <source>
        <dbReference type="PROSITE" id="PS50003"/>
    </source>
</evidence>
<dbReference type="PROSITE" id="PS50004">
    <property type="entry name" value="C2"/>
    <property type="match status" value="1"/>
</dbReference>
<comment type="caution">
    <text evidence="11">The sequence shown here is derived from an EMBL/GenBank/DDBJ whole genome shotgun (WGS) entry which is preliminary data.</text>
</comment>
<evidence type="ECO:0000259" key="9">
    <source>
        <dbReference type="PROSITE" id="PS50008"/>
    </source>
</evidence>
<keyword evidence="4" id="KW-0807">Transducer</keyword>
<feature type="domain" description="PI-PLC Y-box" evidence="9">
    <location>
        <begin position="482"/>
        <end position="597"/>
    </location>
</feature>
<dbReference type="Gene3D" id="2.30.29.30">
    <property type="entry name" value="Pleckstrin-homology domain (PH domain)/Phosphotyrosine-binding domain (PTB)"/>
    <property type="match status" value="1"/>
</dbReference>
<evidence type="ECO:0000256" key="5">
    <source>
        <dbReference type="ARBA" id="ARBA00023674"/>
    </source>
</evidence>
<dbReference type="PROSITE" id="PS50222">
    <property type="entry name" value="EF_HAND_2"/>
    <property type="match status" value="1"/>
</dbReference>
<dbReference type="InterPro" id="IPR011993">
    <property type="entry name" value="PH-like_dom_sf"/>
</dbReference>
<dbReference type="InterPro" id="IPR000909">
    <property type="entry name" value="PLipase_C_PInositol-sp_X_dom"/>
</dbReference>
<reference evidence="11" key="1">
    <citation type="submission" date="2021-02" db="EMBL/GenBank/DDBJ databases">
        <authorList>
            <person name="Nowell W R."/>
        </authorList>
    </citation>
    <scope>NUCLEOTIDE SEQUENCE</scope>
</reference>
<dbReference type="InterPro" id="IPR001192">
    <property type="entry name" value="PI-PLC_fam"/>
</dbReference>
<dbReference type="PRINTS" id="PR00390">
    <property type="entry name" value="PHPHLIPASEC"/>
</dbReference>
<dbReference type="SMART" id="SM00239">
    <property type="entry name" value="C2"/>
    <property type="match status" value="1"/>
</dbReference>
<dbReference type="CDD" id="cd00275">
    <property type="entry name" value="C2_PLC_like"/>
    <property type="match status" value="1"/>
</dbReference>
<feature type="domain" description="C2" evidence="8">
    <location>
        <begin position="606"/>
        <end position="726"/>
    </location>
</feature>
<dbReference type="Gene3D" id="2.60.40.150">
    <property type="entry name" value="C2 domain"/>
    <property type="match status" value="1"/>
</dbReference>
<dbReference type="InterPro" id="IPR001711">
    <property type="entry name" value="PLipase_C_Pinositol-sp_Y"/>
</dbReference>
<dbReference type="InterPro" id="IPR000008">
    <property type="entry name" value="C2_dom"/>
</dbReference>
<dbReference type="Pfam" id="PF16457">
    <property type="entry name" value="PH_12"/>
    <property type="match status" value="1"/>
</dbReference>
<evidence type="ECO:0000256" key="6">
    <source>
        <dbReference type="RuleBase" id="RU361133"/>
    </source>
</evidence>
<dbReference type="PROSITE" id="PS50008">
    <property type="entry name" value="PIPLC_Y_DOMAIN"/>
    <property type="match status" value="1"/>
</dbReference>
<evidence type="ECO:0000256" key="2">
    <source>
        <dbReference type="ARBA" id="ARBA00022963"/>
    </source>
</evidence>
<dbReference type="SUPFAM" id="SSF51695">
    <property type="entry name" value="PLC-like phosphodiesterases"/>
    <property type="match status" value="1"/>
</dbReference>
<dbReference type="EMBL" id="CAJOBD010000919">
    <property type="protein sequence ID" value="CAF3736295.1"/>
    <property type="molecule type" value="Genomic_DNA"/>
</dbReference>